<dbReference type="EMBL" id="BSTK01000016">
    <property type="protein sequence ID" value="GLY90353.1"/>
    <property type="molecule type" value="Genomic_DNA"/>
</dbReference>
<protein>
    <submittedName>
        <fullName evidence="1">Uncharacterized protein</fullName>
    </submittedName>
</protein>
<organism evidence="1 2">
    <name type="scientific">Actinoallomurus iriomotensis</name>
    <dbReference type="NCBI Taxonomy" id="478107"/>
    <lineage>
        <taxon>Bacteria</taxon>
        <taxon>Bacillati</taxon>
        <taxon>Actinomycetota</taxon>
        <taxon>Actinomycetes</taxon>
        <taxon>Streptosporangiales</taxon>
        <taxon>Thermomonosporaceae</taxon>
        <taxon>Actinoallomurus</taxon>
    </lineage>
</organism>
<evidence type="ECO:0000313" key="2">
    <source>
        <dbReference type="Proteomes" id="UP001165074"/>
    </source>
</evidence>
<accession>A0A9W6VYR2</accession>
<evidence type="ECO:0000313" key="1">
    <source>
        <dbReference type="EMBL" id="GLY90353.1"/>
    </source>
</evidence>
<proteinExistence type="predicted"/>
<dbReference type="Proteomes" id="UP001165074">
    <property type="component" value="Unassembled WGS sequence"/>
</dbReference>
<reference evidence="1" key="1">
    <citation type="submission" date="2023-03" db="EMBL/GenBank/DDBJ databases">
        <title>Actinoallomurus iriomotensis NBRC 103684.</title>
        <authorList>
            <person name="Ichikawa N."/>
            <person name="Sato H."/>
            <person name="Tonouchi N."/>
        </authorList>
    </citation>
    <scope>NUCLEOTIDE SEQUENCE</scope>
    <source>
        <strain evidence="1">NBRC 103684</strain>
    </source>
</reference>
<gene>
    <name evidence="1" type="ORF">Airi02_082820</name>
</gene>
<dbReference type="RefSeq" id="WP_285581212.1">
    <property type="nucleotide sequence ID" value="NZ_BSTK01000016.1"/>
</dbReference>
<comment type="caution">
    <text evidence="1">The sequence shown here is derived from an EMBL/GenBank/DDBJ whole genome shotgun (WGS) entry which is preliminary data.</text>
</comment>
<name>A0A9W6VYR2_9ACTN</name>
<dbReference type="AlphaFoldDB" id="A0A9W6VYR2"/>
<sequence length="78" mass="8708">MATWIGRAFHGALFEWSARATPAAEAVPNEFGRRAAASLETVVWRGRRVRVPPLDLRLAVARRRGLTDRAEVIRGLMP</sequence>
<keyword evidence="2" id="KW-1185">Reference proteome</keyword>